<dbReference type="InterPro" id="IPR000095">
    <property type="entry name" value="CRIB_dom"/>
</dbReference>
<evidence type="ECO:0000313" key="3">
    <source>
        <dbReference type="EMBL" id="KAK9014405.1"/>
    </source>
</evidence>
<dbReference type="Proteomes" id="UP001396334">
    <property type="component" value="Unassembled WGS sequence"/>
</dbReference>
<accession>A0ABR2RNF0</accession>
<gene>
    <name evidence="3" type="ORF">V6N11_005563</name>
</gene>
<protein>
    <recommendedName>
        <fullName evidence="2">CRIB domain-containing protein</fullName>
    </recommendedName>
</protein>
<keyword evidence="4" id="KW-1185">Reference proteome</keyword>
<reference evidence="3 4" key="1">
    <citation type="journal article" date="2024" name="G3 (Bethesda)">
        <title>Genome assembly of Hibiscus sabdariffa L. provides insights into metabolisms of medicinal natural products.</title>
        <authorList>
            <person name="Kim T."/>
        </authorList>
    </citation>
    <scope>NUCLEOTIDE SEQUENCE [LARGE SCALE GENOMIC DNA]</scope>
    <source>
        <strain evidence="3">TK-2024</strain>
        <tissue evidence="3">Old leaves</tissue>
    </source>
</reference>
<dbReference type="PROSITE" id="PS50108">
    <property type="entry name" value="CRIB"/>
    <property type="match status" value="1"/>
</dbReference>
<evidence type="ECO:0000256" key="1">
    <source>
        <dbReference type="SAM" id="MobiDB-lite"/>
    </source>
</evidence>
<dbReference type="EMBL" id="JBBPBN010000021">
    <property type="protein sequence ID" value="KAK9014405.1"/>
    <property type="molecule type" value="Genomic_DNA"/>
</dbReference>
<feature type="compositionally biased region" description="Low complexity" evidence="1">
    <location>
        <begin position="62"/>
        <end position="79"/>
    </location>
</feature>
<dbReference type="PANTHER" id="PTHR46325">
    <property type="entry name" value="CRIB DOMAIN-CONTAINING PROTEIN RIC8"/>
    <property type="match status" value="1"/>
</dbReference>
<dbReference type="PANTHER" id="PTHR46325:SF20">
    <property type="entry name" value="CRIB DOMAIN-CONTAINING PROTEIN RIC10"/>
    <property type="match status" value="1"/>
</dbReference>
<sequence length="127" mass="14323">MPGKIKGIYKDFKSITQIFVVKEREMEIGQPTDVIHVAHIGVDHFSTVAPTWMNGSNKTTNSTDSTRLSHHTTLSTRSSQGTFSKQYSNLSRIGIDPSMGSQLGTERIRNRSCMELLKVREKRKRGK</sequence>
<comment type="caution">
    <text evidence="3">The sequence shown here is derived from an EMBL/GenBank/DDBJ whole genome shotgun (WGS) entry which is preliminary data.</text>
</comment>
<proteinExistence type="predicted"/>
<name>A0ABR2RNF0_9ROSI</name>
<feature type="domain" description="CRIB" evidence="2">
    <location>
        <begin position="28"/>
        <end position="41"/>
    </location>
</feature>
<evidence type="ECO:0000313" key="4">
    <source>
        <dbReference type="Proteomes" id="UP001396334"/>
    </source>
</evidence>
<organism evidence="3 4">
    <name type="scientific">Hibiscus sabdariffa</name>
    <name type="common">roselle</name>
    <dbReference type="NCBI Taxonomy" id="183260"/>
    <lineage>
        <taxon>Eukaryota</taxon>
        <taxon>Viridiplantae</taxon>
        <taxon>Streptophyta</taxon>
        <taxon>Embryophyta</taxon>
        <taxon>Tracheophyta</taxon>
        <taxon>Spermatophyta</taxon>
        <taxon>Magnoliopsida</taxon>
        <taxon>eudicotyledons</taxon>
        <taxon>Gunneridae</taxon>
        <taxon>Pentapetalae</taxon>
        <taxon>rosids</taxon>
        <taxon>malvids</taxon>
        <taxon>Malvales</taxon>
        <taxon>Malvaceae</taxon>
        <taxon>Malvoideae</taxon>
        <taxon>Hibiscus</taxon>
    </lineage>
</organism>
<evidence type="ECO:0000259" key="2">
    <source>
        <dbReference type="PROSITE" id="PS50108"/>
    </source>
</evidence>
<feature type="region of interest" description="Disordered" evidence="1">
    <location>
        <begin position="52"/>
        <end position="83"/>
    </location>
</feature>